<evidence type="ECO:0000313" key="2">
    <source>
        <dbReference type="EMBL" id="TFY77523.1"/>
    </source>
</evidence>
<feature type="non-terminal residue" evidence="2">
    <location>
        <position position="143"/>
    </location>
</feature>
<dbReference type="EMBL" id="SFCI01000890">
    <property type="protein sequence ID" value="TFY77523.1"/>
    <property type="molecule type" value="Genomic_DNA"/>
</dbReference>
<dbReference type="Proteomes" id="UP000298061">
    <property type="component" value="Unassembled WGS sequence"/>
</dbReference>
<protein>
    <submittedName>
        <fullName evidence="2">Uncharacterized protein</fullName>
    </submittedName>
</protein>
<feature type="region of interest" description="Disordered" evidence="1">
    <location>
        <begin position="1"/>
        <end position="98"/>
    </location>
</feature>
<proteinExistence type="predicted"/>
<reference evidence="2 3" key="1">
    <citation type="submission" date="2019-02" db="EMBL/GenBank/DDBJ databases">
        <title>Genome sequencing of the rare red list fungi Hericium alpestre (H. flagellum).</title>
        <authorList>
            <person name="Buettner E."/>
            <person name="Kellner H."/>
        </authorList>
    </citation>
    <scope>NUCLEOTIDE SEQUENCE [LARGE SCALE GENOMIC DNA]</scope>
    <source>
        <strain evidence="2 3">DSM 108284</strain>
    </source>
</reference>
<comment type="caution">
    <text evidence="2">The sequence shown here is derived from an EMBL/GenBank/DDBJ whole genome shotgun (WGS) entry which is preliminary data.</text>
</comment>
<name>A0A4Y9ZU21_9AGAM</name>
<sequence length="143" mass="15747">MSSPSGGDSHRREPEYTRRYAAKQASGPSSPDAPLPAQDGRHHPSDSTWLFPPSSYPATSHTYQPRSQPTTPPSSTTAHPPAQPVAMIPTPTFYDPEHAVPQQTTDYQTWLEHNYTAQQQSFVPAFAAFPDPQDHQQPAPAQM</sequence>
<evidence type="ECO:0000313" key="3">
    <source>
        <dbReference type="Proteomes" id="UP000298061"/>
    </source>
</evidence>
<keyword evidence="3" id="KW-1185">Reference proteome</keyword>
<feature type="compositionally biased region" description="Low complexity" evidence="1">
    <location>
        <begin position="64"/>
        <end position="80"/>
    </location>
</feature>
<feature type="compositionally biased region" description="Basic and acidic residues" evidence="1">
    <location>
        <begin position="8"/>
        <end position="18"/>
    </location>
</feature>
<gene>
    <name evidence="2" type="ORF">EWM64_g6488</name>
</gene>
<accession>A0A4Y9ZU21</accession>
<evidence type="ECO:0000256" key="1">
    <source>
        <dbReference type="SAM" id="MobiDB-lite"/>
    </source>
</evidence>
<organism evidence="2 3">
    <name type="scientific">Hericium alpestre</name>
    <dbReference type="NCBI Taxonomy" id="135208"/>
    <lineage>
        <taxon>Eukaryota</taxon>
        <taxon>Fungi</taxon>
        <taxon>Dikarya</taxon>
        <taxon>Basidiomycota</taxon>
        <taxon>Agaricomycotina</taxon>
        <taxon>Agaricomycetes</taxon>
        <taxon>Russulales</taxon>
        <taxon>Hericiaceae</taxon>
        <taxon>Hericium</taxon>
    </lineage>
</organism>
<dbReference type="AlphaFoldDB" id="A0A4Y9ZU21"/>